<dbReference type="InterPro" id="IPR046322">
    <property type="entry name" value="DUF4931"/>
</dbReference>
<accession>A0A1G5WP19</accession>
<dbReference type="STRING" id="209880.SAMN02910343_01510"/>
<keyword evidence="3" id="KW-0548">Nucleotidyltransferase</keyword>
<dbReference type="RefSeq" id="WP_091365433.1">
    <property type="nucleotide sequence ID" value="NZ_FMXA01000026.1"/>
</dbReference>
<dbReference type="InterPro" id="IPR053177">
    <property type="entry name" value="ADP-glucose_phosphorylase"/>
</dbReference>
<keyword evidence="3" id="KW-0808">Transferase</keyword>
<dbReference type="GeneID" id="87756501"/>
<evidence type="ECO:0000313" key="3">
    <source>
        <dbReference type="EMBL" id="SDA59949.1"/>
    </source>
</evidence>
<dbReference type="PANTHER" id="PTHR42763:SF2">
    <property type="entry name" value="ADP-GLUCOSE PHOSPHORYLASE"/>
    <property type="match status" value="1"/>
</dbReference>
<protein>
    <submittedName>
        <fullName evidence="3">Galactose-1-phosphate uridylyltransferase</fullName>
    </submittedName>
</protein>
<dbReference type="PANTHER" id="PTHR42763">
    <property type="entry name" value="ADP-GLUCOSE PHOSPHORYLASE"/>
    <property type="match status" value="1"/>
</dbReference>
<gene>
    <name evidence="3" type="ORF">SAMN02910343_01510</name>
</gene>
<dbReference type="OrthoDB" id="1803128at2"/>
<dbReference type="Pfam" id="PF20956">
    <property type="entry name" value="DUF4931_C"/>
    <property type="match status" value="1"/>
</dbReference>
<evidence type="ECO:0000259" key="1">
    <source>
        <dbReference type="Pfam" id="PF16285"/>
    </source>
</evidence>
<organism evidence="3 4">
    <name type="scientific">Allisonella histaminiformans</name>
    <dbReference type="NCBI Taxonomy" id="209880"/>
    <lineage>
        <taxon>Bacteria</taxon>
        <taxon>Bacillati</taxon>
        <taxon>Bacillota</taxon>
        <taxon>Negativicutes</taxon>
        <taxon>Veillonellales</taxon>
        <taxon>Veillonellaceae</taxon>
        <taxon>Allisonella</taxon>
    </lineage>
</organism>
<sequence>MTYPIQLNLKAGKNKPFTSKKDTCPFCSPDKLTHILEKEPDLIWLMNKYPILTGTWPTVIIESLQHDLDLTDYSAEKLHSVITFGMNHWLDLSHSGRFKSVIYFRNHGPHSGGSLAHPHSQIMGLYNLDYRDNLTPSNFKGPVFFEQADCQCSISSLPIGNITEFNVMLKKDGHLSAFADCLQKLAQYLKNDFLMPVDSYNIFFYEMDHIYAKVFPRFTSSPLCLGYKITPVLEDSYINSILTTLRSPLYFGD</sequence>
<dbReference type="InterPro" id="IPR036265">
    <property type="entry name" value="HIT-like_sf"/>
</dbReference>
<dbReference type="Gene3D" id="3.30.428.10">
    <property type="entry name" value="HIT-like"/>
    <property type="match status" value="1"/>
</dbReference>
<dbReference type="GO" id="GO:0016779">
    <property type="term" value="F:nucleotidyltransferase activity"/>
    <property type="evidence" value="ECO:0007669"/>
    <property type="project" value="UniProtKB-KW"/>
</dbReference>
<evidence type="ECO:0000259" key="2">
    <source>
        <dbReference type="Pfam" id="PF20956"/>
    </source>
</evidence>
<dbReference type="EMBL" id="FMXA01000026">
    <property type="protein sequence ID" value="SDA59949.1"/>
    <property type="molecule type" value="Genomic_DNA"/>
</dbReference>
<feature type="domain" description="DUF4931" evidence="2">
    <location>
        <begin position="132"/>
        <end position="233"/>
    </location>
</feature>
<keyword evidence="4" id="KW-1185">Reference proteome</keyword>
<evidence type="ECO:0000313" key="4">
    <source>
        <dbReference type="Proteomes" id="UP000199689"/>
    </source>
</evidence>
<proteinExistence type="predicted"/>
<dbReference type="SUPFAM" id="SSF54197">
    <property type="entry name" value="HIT-like"/>
    <property type="match status" value="1"/>
</dbReference>
<dbReference type="Proteomes" id="UP000199689">
    <property type="component" value="Unassembled WGS sequence"/>
</dbReference>
<name>A0A1G5WP19_9FIRM</name>
<dbReference type="AlphaFoldDB" id="A0A1G5WP19"/>
<dbReference type="Pfam" id="PF16285">
    <property type="entry name" value="DUF4931_N"/>
    <property type="match status" value="1"/>
</dbReference>
<feature type="domain" description="DUF4931" evidence="1">
    <location>
        <begin position="11"/>
        <end position="127"/>
    </location>
</feature>
<dbReference type="InterPro" id="IPR049285">
    <property type="entry name" value="DUF4931_C"/>
</dbReference>
<reference evidence="3 4" key="1">
    <citation type="submission" date="2016-10" db="EMBL/GenBank/DDBJ databases">
        <authorList>
            <person name="de Groot N.N."/>
        </authorList>
    </citation>
    <scope>NUCLEOTIDE SEQUENCE [LARGE SCALE GENOMIC DNA]</scope>
    <source>
        <strain evidence="3 4">DSM 15230</strain>
    </source>
</reference>